<accession>A0ABD5UPU4</accession>
<keyword evidence="4" id="KW-0813">Transport</keyword>
<comment type="caution">
    <text evidence="9">The sequence shown here is derived from an EMBL/GenBank/DDBJ whole genome shotgun (WGS) entry which is preliminary data.</text>
</comment>
<organism evidence="9 10">
    <name type="scientific">Halopenitus salinus</name>
    <dbReference type="NCBI Taxonomy" id="1198295"/>
    <lineage>
        <taxon>Archaea</taxon>
        <taxon>Methanobacteriati</taxon>
        <taxon>Methanobacteriota</taxon>
        <taxon>Stenosarchaea group</taxon>
        <taxon>Halobacteria</taxon>
        <taxon>Halobacteriales</taxon>
        <taxon>Haloferacaceae</taxon>
        <taxon>Halopenitus</taxon>
    </lineage>
</organism>
<dbReference type="AlphaFoldDB" id="A0ABD5UPU4"/>
<dbReference type="Pfam" id="PF00096">
    <property type="entry name" value="zf-C2H2"/>
    <property type="match status" value="2"/>
</dbReference>
<dbReference type="PROSITE" id="PS00028">
    <property type="entry name" value="ZINC_FINGER_C2H2_1"/>
    <property type="match status" value="2"/>
</dbReference>
<dbReference type="SMART" id="SM00355">
    <property type="entry name" value="ZnF_C2H2"/>
    <property type="match status" value="2"/>
</dbReference>
<evidence type="ECO:0000259" key="8">
    <source>
        <dbReference type="PROSITE" id="PS50157"/>
    </source>
</evidence>
<dbReference type="GO" id="GO:0016491">
    <property type="term" value="F:oxidoreductase activity"/>
    <property type="evidence" value="ECO:0007669"/>
    <property type="project" value="UniProtKB-KW"/>
</dbReference>
<sequence>MTGHTCPICGASFTSESSLDDHCWDVHDACHYCGTEFDDQNALYMHWLTVHEDSLSNRARARATSEIGELTFRERLYHQGPVGAVANTGLSRRKLLFGGLLGLGSVAGATIFGGSGGGKALTEHAAATDLGTQPTLGPSPSEAEGTIVAFEDPSCPACARFERSTFPQIKSELIDPGRVSFVFRGIPVVYPWGDPATLALEATYSRSAEAFWRLKAFYYREQANVGTENVQDVTRQYLADQTDVDADAVISDVQSETSRDAVDVDLQASQDAGVRGTPTFFLFSGDSFATEIVGPQSYDVFANSLGV</sequence>
<feature type="domain" description="C2H2-type" evidence="8">
    <location>
        <begin position="4"/>
        <end position="27"/>
    </location>
</feature>
<dbReference type="SUPFAM" id="SSF52833">
    <property type="entry name" value="Thioredoxin-like"/>
    <property type="match status" value="1"/>
</dbReference>
<dbReference type="PANTHER" id="PTHR13887:SF14">
    <property type="entry name" value="DISULFIDE BOND FORMATION PROTEIN D"/>
    <property type="match status" value="1"/>
</dbReference>
<name>A0ABD5UPU4_9EURY</name>
<dbReference type="PANTHER" id="PTHR13887">
    <property type="entry name" value="GLUTATHIONE S-TRANSFERASE KAPPA"/>
    <property type="match status" value="1"/>
</dbReference>
<dbReference type="EMBL" id="JBHSXL010000002">
    <property type="protein sequence ID" value="MFC6891459.1"/>
    <property type="molecule type" value="Genomic_DNA"/>
</dbReference>
<comment type="similarity">
    <text evidence="1">Belongs to the thioredoxin family. DsbA subfamily.</text>
</comment>
<dbReference type="InterPro" id="IPR013087">
    <property type="entry name" value="Znf_C2H2_type"/>
</dbReference>
<dbReference type="Proteomes" id="UP001596296">
    <property type="component" value="Unassembled WGS sequence"/>
</dbReference>
<dbReference type="Gene3D" id="3.40.30.10">
    <property type="entry name" value="Glutaredoxin"/>
    <property type="match status" value="1"/>
</dbReference>
<evidence type="ECO:0000313" key="10">
    <source>
        <dbReference type="Proteomes" id="UP001596296"/>
    </source>
</evidence>
<comment type="similarity">
    <text evidence="2">Belongs to the glutaredoxin family.</text>
</comment>
<evidence type="ECO:0000256" key="4">
    <source>
        <dbReference type="ARBA" id="ARBA00022982"/>
    </source>
</evidence>
<evidence type="ECO:0000256" key="5">
    <source>
        <dbReference type="ARBA" id="ARBA00023002"/>
    </source>
</evidence>
<evidence type="ECO:0000256" key="6">
    <source>
        <dbReference type="ARBA" id="ARBA00023157"/>
    </source>
</evidence>
<protein>
    <submittedName>
        <fullName evidence="9">Thioredoxin domain-containing protein</fullName>
    </submittedName>
</protein>
<keyword evidence="3" id="KW-0732">Signal</keyword>
<reference evidence="9 10" key="1">
    <citation type="journal article" date="2019" name="Int. J. Syst. Evol. Microbiol.">
        <title>The Global Catalogue of Microorganisms (GCM) 10K type strain sequencing project: providing services to taxonomists for standard genome sequencing and annotation.</title>
        <authorList>
            <consortium name="The Broad Institute Genomics Platform"/>
            <consortium name="The Broad Institute Genome Sequencing Center for Infectious Disease"/>
            <person name="Wu L."/>
            <person name="Ma J."/>
        </authorList>
    </citation>
    <scope>NUCLEOTIDE SEQUENCE [LARGE SCALE GENOMIC DNA]</scope>
    <source>
        <strain evidence="9 10">SKJ47</strain>
    </source>
</reference>
<dbReference type="Pfam" id="PF13462">
    <property type="entry name" value="Thioredoxin_4"/>
    <property type="match status" value="1"/>
</dbReference>
<keyword evidence="7" id="KW-0676">Redox-active center</keyword>
<dbReference type="InterPro" id="IPR036249">
    <property type="entry name" value="Thioredoxin-like_sf"/>
</dbReference>
<keyword evidence="5" id="KW-0560">Oxidoreductase</keyword>
<dbReference type="InterPro" id="IPR012336">
    <property type="entry name" value="Thioredoxin-like_fold"/>
</dbReference>
<evidence type="ECO:0000256" key="1">
    <source>
        <dbReference type="ARBA" id="ARBA00005791"/>
    </source>
</evidence>
<dbReference type="PROSITE" id="PS50157">
    <property type="entry name" value="ZINC_FINGER_C2H2_2"/>
    <property type="match status" value="1"/>
</dbReference>
<evidence type="ECO:0000313" key="9">
    <source>
        <dbReference type="EMBL" id="MFC6891459.1"/>
    </source>
</evidence>
<evidence type="ECO:0000256" key="2">
    <source>
        <dbReference type="ARBA" id="ARBA00007787"/>
    </source>
</evidence>
<gene>
    <name evidence="9" type="ORF">ACFQE9_02325</name>
</gene>
<dbReference type="RefSeq" id="WP_379739706.1">
    <property type="nucleotide sequence ID" value="NZ_JBHSVN010000002.1"/>
</dbReference>
<proteinExistence type="inferred from homology"/>
<dbReference type="Gene3D" id="3.30.160.60">
    <property type="entry name" value="Classic Zinc Finger"/>
    <property type="match status" value="1"/>
</dbReference>
<evidence type="ECO:0000256" key="7">
    <source>
        <dbReference type="ARBA" id="ARBA00023284"/>
    </source>
</evidence>
<evidence type="ECO:0000256" key="3">
    <source>
        <dbReference type="ARBA" id="ARBA00022729"/>
    </source>
</evidence>
<keyword evidence="4" id="KW-0249">Electron transport</keyword>
<keyword evidence="6" id="KW-1015">Disulfide bond</keyword>
<keyword evidence="10" id="KW-1185">Reference proteome</keyword>